<evidence type="ECO:0000313" key="4">
    <source>
        <dbReference type="Proteomes" id="UP000800200"/>
    </source>
</evidence>
<evidence type="ECO:0000256" key="2">
    <source>
        <dbReference type="SAM" id="SignalP"/>
    </source>
</evidence>
<evidence type="ECO:0000313" key="3">
    <source>
        <dbReference type="EMBL" id="KAF2192973.1"/>
    </source>
</evidence>
<sequence length="186" mass="20771">MLQRLTLETTLVYAFVLWNVATGFPPVRPSTLLPIVTHPMANRNIDTTPDFEAGALSHLIQIELTKVECGTQAMASVRMQMVFDSILAALVEEVVGVDKLFELRFDTEDVGNFHSTRGTRETLSCVRNDTSMLDSSCTQRKHEERYMRCSIYNSFEGYSIDCRQGPGENPGRSKDDTSASPDRAVS</sequence>
<dbReference type="Proteomes" id="UP000800200">
    <property type="component" value="Unassembled WGS sequence"/>
</dbReference>
<feature type="signal peptide" evidence="2">
    <location>
        <begin position="1"/>
        <end position="23"/>
    </location>
</feature>
<dbReference type="EMBL" id="ML994614">
    <property type="protein sequence ID" value="KAF2192973.1"/>
    <property type="molecule type" value="Genomic_DNA"/>
</dbReference>
<feature type="region of interest" description="Disordered" evidence="1">
    <location>
        <begin position="162"/>
        <end position="186"/>
    </location>
</feature>
<keyword evidence="4" id="KW-1185">Reference proteome</keyword>
<protein>
    <recommendedName>
        <fullName evidence="5">Secreted protein</fullName>
    </recommendedName>
</protein>
<reference evidence="3" key="1">
    <citation type="journal article" date="2020" name="Stud. Mycol.">
        <title>101 Dothideomycetes genomes: a test case for predicting lifestyles and emergence of pathogens.</title>
        <authorList>
            <person name="Haridas S."/>
            <person name="Albert R."/>
            <person name="Binder M."/>
            <person name="Bloem J."/>
            <person name="Labutti K."/>
            <person name="Salamov A."/>
            <person name="Andreopoulos B."/>
            <person name="Baker S."/>
            <person name="Barry K."/>
            <person name="Bills G."/>
            <person name="Bluhm B."/>
            <person name="Cannon C."/>
            <person name="Castanera R."/>
            <person name="Culley D."/>
            <person name="Daum C."/>
            <person name="Ezra D."/>
            <person name="Gonzalez J."/>
            <person name="Henrissat B."/>
            <person name="Kuo A."/>
            <person name="Liang C."/>
            <person name="Lipzen A."/>
            <person name="Lutzoni F."/>
            <person name="Magnuson J."/>
            <person name="Mondo S."/>
            <person name="Nolan M."/>
            <person name="Ohm R."/>
            <person name="Pangilinan J."/>
            <person name="Park H.-J."/>
            <person name="Ramirez L."/>
            <person name="Alfaro M."/>
            <person name="Sun H."/>
            <person name="Tritt A."/>
            <person name="Yoshinaga Y."/>
            <person name="Zwiers L.-H."/>
            <person name="Turgeon B."/>
            <person name="Goodwin S."/>
            <person name="Spatafora J."/>
            <person name="Crous P."/>
            <person name="Grigoriev I."/>
        </authorList>
    </citation>
    <scope>NUCLEOTIDE SEQUENCE</scope>
    <source>
        <strain evidence="3">CBS 207.26</strain>
    </source>
</reference>
<organism evidence="3 4">
    <name type="scientific">Zopfia rhizophila CBS 207.26</name>
    <dbReference type="NCBI Taxonomy" id="1314779"/>
    <lineage>
        <taxon>Eukaryota</taxon>
        <taxon>Fungi</taxon>
        <taxon>Dikarya</taxon>
        <taxon>Ascomycota</taxon>
        <taxon>Pezizomycotina</taxon>
        <taxon>Dothideomycetes</taxon>
        <taxon>Dothideomycetes incertae sedis</taxon>
        <taxon>Zopfiaceae</taxon>
        <taxon>Zopfia</taxon>
    </lineage>
</organism>
<dbReference type="AlphaFoldDB" id="A0A6A6EPL4"/>
<gene>
    <name evidence="3" type="ORF">K469DRAFT_281310</name>
</gene>
<feature type="chain" id="PRO_5025654712" description="Secreted protein" evidence="2">
    <location>
        <begin position="24"/>
        <end position="186"/>
    </location>
</feature>
<evidence type="ECO:0008006" key="5">
    <source>
        <dbReference type="Google" id="ProtNLM"/>
    </source>
</evidence>
<proteinExistence type="predicted"/>
<evidence type="ECO:0000256" key="1">
    <source>
        <dbReference type="SAM" id="MobiDB-lite"/>
    </source>
</evidence>
<keyword evidence="2" id="KW-0732">Signal</keyword>
<name>A0A6A6EPL4_9PEZI</name>
<accession>A0A6A6EPL4</accession>